<evidence type="ECO:0000256" key="6">
    <source>
        <dbReference type="SAM" id="SignalP"/>
    </source>
</evidence>
<dbReference type="NCBIfam" id="TIGR01614">
    <property type="entry name" value="PME_inhib"/>
    <property type="match status" value="1"/>
</dbReference>
<dbReference type="Gene3D" id="1.20.140.40">
    <property type="entry name" value="Invertase/pectin methylesterase inhibitor family protein"/>
    <property type="match status" value="1"/>
</dbReference>
<dbReference type="InParanoid" id="A0A6I9R3L8"/>
<feature type="domain" description="Pectinesterase inhibitor" evidence="7">
    <location>
        <begin position="33"/>
        <end position="192"/>
    </location>
</feature>
<dbReference type="Proteomes" id="UP000504607">
    <property type="component" value="Chromosome 4"/>
</dbReference>
<dbReference type="InterPro" id="IPR035513">
    <property type="entry name" value="Invertase/methylesterase_inhib"/>
</dbReference>
<keyword evidence="2" id="KW-0964">Secreted</keyword>
<evidence type="ECO:0000256" key="5">
    <source>
        <dbReference type="ARBA" id="ARBA00038471"/>
    </source>
</evidence>
<evidence type="ECO:0000256" key="3">
    <source>
        <dbReference type="ARBA" id="ARBA00022729"/>
    </source>
</evidence>
<sequence>MGVITSRSLVSLVLFFLVLCLSAGTLTSAHSSGPVDFIRASCGATRYPALCVECLKAYAPAVRRSPRKLAQTALAVTADRAQSTSAFVSRFSAGSNSARPREAGAVQDCIETMGDSVDGLRRSVREMRRMGRARGNRFRWHLDNVQTWVSAALTDQSTCLDSLDQNASGRLRAAIRKKVVVVSQLTSNALALVNRLDPTN</sequence>
<dbReference type="PANTHER" id="PTHR31080:SF87">
    <property type="entry name" value="PECTINESTERASE INHIBITOR 7"/>
    <property type="match status" value="1"/>
</dbReference>
<dbReference type="RefSeq" id="XP_010919055.1">
    <property type="nucleotide sequence ID" value="XM_010920753.3"/>
</dbReference>
<dbReference type="KEGG" id="egu:105043270"/>
<keyword evidence="4" id="KW-1015">Disulfide bond</keyword>
<feature type="signal peptide" evidence="6">
    <location>
        <begin position="1"/>
        <end position="23"/>
    </location>
</feature>
<dbReference type="PANTHER" id="PTHR31080">
    <property type="entry name" value="PECTINESTERASE INHIBITOR-LIKE"/>
    <property type="match status" value="1"/>
</dbReference>
<dbReference type="GO" id="GO:0005576">
    <property type="term" value="C:extracellular region"/>
    <property type="evidence" value="ECO:0007669"/>
    <property type="project" value="UniProtKB-SubCell"/>
</dbReference>
<accession>A0A6I9R3L8</accession>
<dbReference type="InterPro" id="IPR006501">
    <property type="entry name" value="Pectinesterase_inhib_dom"/>
</dbReference>
<keyword evidence="8" id="KW-1185">Reference proteome</keyword>
<evidence type="ECO:0000256" key="1">
    <source>
        <dbReference type="ARBA" id="ARBA00004239"/>
    </source>
</evidence>
<comment type="subcellular location">
    <subcellularLocation>
        <location evidence="1">Secreted</location>
        <location evidence="1">Extracellular space</location>
    </subcellularLocation>
</comment>
<proteinExistence type="inferred from homology"/>
<dbReference type="Pfam" id="PF04043">
    <property type="entry name" value="PMEI"/>
    <property type="match status" value="1"/>
</dbReference>
<evidence type="ECO:0000313" key="9">
    <source>
        <dbReference type="RefSeq" id="XP_010919055.1"/>
    </source>
</evidence>
<keyword evidence="3 6" id="KW-0732">Signal</keyword>
<evidence type="ECO:0000259" key="7">
    <source>
        <dbReference type="SMART" id="SM00856"/>
    </source>
</evidence>
<dbReference type="GO" id="GO:0004857">
    <property type="term" value="F:enzyme inhibitor activity"/>
    <property type="evidence" value="ECO:0007669"/>
    <property type="project" value="InterPro"/>
</dbReference>
<comment type="similarity">
    <text evidence="5">Belongs to the PMEI family.</text>
</comment>
<dbReference type="SUPFAM" id="SSF101148">
    <property type="entry name" value="Plant invertase/pectin methylesterase inhibitor"/>
    <property type="match status" value="1"/>
</dbReference>
<dbReference type="FunCoup" id="A0A6I9R3L8">
    <property type="interactions" value="1027"/>
</dbReference>
<name>A0A6I9R3L8_ELAGV</name>
<feature type="chain" id="PRO_5026770122" evidence="6">
    <location>
        <begin position="24"/>
        <end position="200"/>
    </location>
</feature>
<dbReference type="SMART" id="SM00856">
    <property type="entry name" value="PMEI"/>
    <property type="match status" value="1"/>
</dbReference>
<evidence type="ECO:0000256" key="2">
    <source>
        <dbReference type="ARBA" id="ARBA00022525"/>
    </source>
</evidence>
<dbReference type="GeneID" id="105043270"/>
<evidence type="ECO:0000313" key="8">
    <source>
        <dbReference type="Proteomes" id="UP000504607"/>
    </source>
</evidence>
<dbReference type="InterPro" id="IPR051955">
    <property type="entry name" value="PME_Inhibitor"/>
</dbReference>
<dbReference type="OrthoDB" id="1430376at2759"/>
<protein>
    <submittedName>
        <fullName evidence="9">Pectinesterase inhibitor 9</fullName>
    </submittedName>
</protein>
<gene>
    <name evidence="9" type="primary">LOC105043270</name>
</gene>
<organism evidence="8 9">
    <name type="scientific">Elaeis guineensis var. tenera</name>
    <name type="common">Oil palm</name>
    <dbReference type="NCBI Taxonomy" id="51953"/>
    <lineage>
        <taxon>Eukaryota</taxon>
        <taxon>Viridiplantae</taxon>
        <taxon>Streptophyta</taxon>
        <taxon>Embryophyta</taxon>
        <taxon>Tracheophyta</taxon>
        <taxon>Spermatophyta</taxon>
        <taxon>Magnoliopsida</taxon>
        <taxon>Liliopsida</taxon>
        <taxon>Arecaceae</taxon>
        <taxon>Arecoideae</taxon>
        <taxon>Cocoseae</taxon>
        <taxon>Elaeidinae</taxon>
        <taxon>Elaeis</taxon>
    </lineage>
</organism>
<reference evidence="9" key="1">
    <citation type="submission" date="2025-08" db="UniProtKB">
        <authorList>
            <consortium name="RefSeq"/>
        </authorList>
    </citation>
    <scope>IDENTIFICATION</scope>
</reference>
<evidence type="ECO:0000256" key="4">
    <source>
        <dbReference type="ARBA" id="ARBA00023157"/>
    </source>
</evidence>
<dbReference type="FunFam" id="1.20.140.40:FF:000006">
    <property type="entry name" value="Pectinesterase inhibitor 3"/>
    <property type="match status" value="1"/>
</dbReference>
<dbReference type="AlphaFoldDB" id="A0A6I9R3L8"/>
<dbReference type="CDD" id="cd15798">
    <property type="entry name" value="PMEI-like_3"/>
    <property type="match status" value="1"/>
</dbReference>